<dbReference type="OrthoDB" id="9773381at2"/>
<proteinExistence type="predicted"/>
<dbReference type="Pfam" id="PF16119">
    <property type="entry name" value="DUF4835"/>
    <property type="match status" value="1"/>
</dbReference>
<organism evidence="2 3">
    <name type="scientific">Psychroserpens burtonensis</name>
    <dbReference type="NCBI Taxonomy" id="49278"/>
    <lineage>
        <taxon>Bacteria</taxon>
        <taxon>Pseudomonadati</taxon>
        <taxon>Bacteroidota</taxon>
        <taxon>Flavobacteriia</taxon>
        <taxon>Flavobacteriales</taxon>
        <taxon>Flavobacteriaceae</taxon>
        <taxon>Psychroserpens</taxon>
    </lineage>
</organism>
<name>A0A5C7BDY6_9FLAO</name>
<protein>
    <submittedName>
        <fullName evidence="2">DUF4835 family protein</fullName>
    </submittedName>
</protein>
<gene>
    <name evidence="2" type="ORF">ES692_09225</name>
</gene>
<dbReference type="AlphaFoldDB" id="A0A5C7BDY6"/>
<feature type="chain" id="PRO_5023001948" evidence="1">
    <location>
        <begin position="19"/>
        <end position="295"/>
    </location>
</feature>
<sequence>MHKYLYIFLILVVTMSWSQELNCNVVVNAQQTGNENVQVFKTLERQLREFVNNTQWTNKSYKNQERIDCTMVVTIVDYDTDRFQATLQVQASRPVFGSTYGTPTYNFNDQDFDFQYLEFQNFVYNPTQFESNLISVLSFHMYMILGLDADTFSPNGGDEYFQQAQTILNYSQQNSAKGWKLEDGRQTRFILIDNILSPTFKEYREVLYSYHREGMDQMNTNPKEAKEAIAKTIRSLQSMNNKRPNSFLMRVFFDTKSDEIQQIFSGGPSVNVSDLISTLTKIAPMHASKWRDINF</sequence>
<evidence type="ECO:0000313" key="2">
    <source>
        <dbReference type="EMBL" id="TXE17449.1"/>
    </source>
</evidence>
<accession>A0A5C7BDY6</accession>
<dbReference type="InterPro" id="IPR032274">
    <property type="entry name" value="DUF4835"/>
</dbReference>
<keyword evidence="3" id="KW-1185">Reference proteome</keyword>
<dbReference type="EMBL" id="VOSB01000012">
    <property type="protein sequence ID" value="TXE17449.1"/>
    <property type="molecule type" value="Genomic_DNA"/>
</dbReference>
<dbReference type="Proteomes" id="UP000321938">
    <property type="component" value="Unassembled WGS sequence"/>
</dbReference>
<reference evidence="2 3" key="1">
    <citation type="submission" date="2019-08" db="EMBL/GenBank/DDBJ databases">
        <title>Genome of Psychroserpens burtonensis ACAM 167.</title>
        <authorList>
            <person name="Bowman J.P."/>
        </authorList>
    </citation>
    <scope>NUCLEOTIDE SEQUENCE [LARGE SCALE GENOMIC DNA]</scope>
    <source>
        <strain evidence="2 3">ACAM 167</strain>
    </source>
</reference>
<dbReference type="RefSeq" id="WP_028871842.1">
    <property type="nucleotide sequence ID" value="NZ_VOSB01000012.1"/>
</dbReference>
<comment type="caution">
    <text evidence="2">The sequence shown here is derived from an EMBL/GenBank/DDBJ whole genome shotgun (WGS) entry which is preliminary data.</text>
</comment>
<evidence type="ECO:0000313" key="3">
    <source>
        <dbReference type="Proteomes" id="UP000321938"/>
    </source>
</evidence>
<evidence type="ECO:0000256" key="1">
    <source>
        <dbReference type="SAM" id="SignalP"/>
    </source>
</evidence>
<keyword evidence="1" id="KW-0732">Signal</keyword>
<dbReference type="STRING" id="1123037.GCA_000425305_01902"/>
<feature type="signal peptide" evidence="1">
    <location>
        <begin position="1"/>
        <end position="18"/>
    </location>
</feature>